<name>A0ABV0YLX6_9TELE</name>
<protein>
    <submittedName>
        <fullName evidence="2">Uncharacterized protein</fullName>
    </submittedName>
</protein>
<evidence type="ECO:0000313" key="3">
    <source>
        <dbReference type="Proteomes" id="UP001469553"/>
    </source>
</evidence>
<dbReference type="Proteomes" id="UP001469553">
    <property type="component" value="Unassembled WGS sequence"/>
</dbReference>
<accession>A0ABV0YLX6</accession>
<sequence length="138" mass="15015">MFLWVIAKACLLPLSPLLYSGGMLVDQCVSEAVICLAAALLWAGRWSGYPYLPSGHPGMDEMWSWPSAEQDQGITLAPSIPAMQTICTGLSDNEHTLVISSRTIIKPSVSCPRLIQACILISAPEPVVEIRNKLKSYN</sequence>
<gene>
    <name evidence="2" type="ORF">AMECASPLE_004430</name>
</gene>
<feature type="signal peptide" evidence="1">
    <location>
        <begin position="1"/>
        <end position="20"/>
    </location>
</feature>
<dbReference type="EMBL" id="JAHRIP010037808">
    <property type="protein sequence ID" value="MEQ2294481.1"/>
    <property type="molecule type" value="Genomic_DNA"/>
</dbReference>
<comment type="caution">
    <text evidence="2">The sequence shown here is derived from an EMBL/GenBank/DDBJ whole genome shotgun (WGS) entry which is preliminary data.</text>
</comment>
<keyword evidence="3" id="KW-1185">Reference proteome</keyword>
<evidence type="ECO:0000256" key="1">
    <source>
        <dbReference type="SAM" id="SignalP"/>
    </source>
</evidence>
<keyword evidence="1" id="KW-0732">Signal</keyword>
<organism evidence="2 3">
    <name type="scientific">Ameca splendens</name>
    <dbReference type="NCBI Taxonomy" id="208324"/>
    <lineage>
        <taxon>Eukaryota</taxon>
        <taxon>Metazoa</taxon>
        <taxon>Chordata</taxon>
        <taxon>Craniata</taxon>
        <taxon>Vertebrata</taxon>
        <taxon>Euteleostomi</taxon>
        <taxon>Actinopterygii</taxon>
        <taxon>Neopterygii</taxon>
        <taxon>Teleostei</taxon>
        <taxon>Neoteleostei</taxon>
        <taxon>Acanthomorphata</taxon>
        <taxon>Ovalentaria</taxon>
        <taxon>Atherinomorphae</taxon>
        <taxon>Cyprinodontiformes</taxon>
        <taxon>Goodeidae</taxon>
        <taxon>Ameca</taxon>
    </lineage>
</organism>
<proteinExistence type="predicted"/>
<reference evidence="2 3" key="1">
    <citation type="submission" date="2021-06" db="EMBL/GenBank/DDBJ databases">
        <authorList>
            <person name="Palmer J.M."/>
        </authorList>
    </citation>
    <scope>NUCLEOTIDE SEQUENCE [LARGE SCALE GENOMIC DNA]</scope>
    <source>
        <strain evidence="2 3">AS_MEX2019</strain>
        <tissue evidence="2">Muscle</tissue>
    </source>
</reference>
<evidence type="ECO:0000313" key="2">
    <source>
        <dbReference type="EMBL" id="MEQ2294481.1"/>
    </source>
</evidence>
<feature type="chain" id="PRO_5047536446" evidence="1">
    <location>
        <begin position="21"/>
        <end position="138"/>
    </location>
</feature>